<dbReference type="InterPro" id="IPR036259">
    <property type="entry name" value="MFS_trans_sf"/>
</dbReference>
<evidence type="ECO:0000259" key="7">
    <source>
        <dbReference type="PROSITE" id="PS50850"/>
    </source>
</evidence>
<feature type="transmembrane region" description="Helical" evidence="6">
    <location>
        <begin position="164"/>
        <end position="184"/>
    </location>
</feature>
<dbReference type="PANTHER" id="PTHR43124">
    <property type="entry name" value="PURINE EFFLUX PUMP PBUE"/>
    <property type="match status" value="1"/>
</dbReference>
<protein>
    <submittedName>
        <fullName evidence="8">MFS transporter</fullName>
    </submittedName>
</protein>
<keyword evidence="4 6" id="KW-1133">Transmembrane helix</keyword>
<feature type="transmembrane region" description="Helical" evidence="6">
    <location>
        <begin position="76"/>
        <end position="98"/>
    </location>
</feature>
<dbReference type="PROSITE" id="PS50850">
    <property type="entry name" value="MFS"/>
    <property type="match status" value="1"/>
</dbReference>
<comment type="subcellular location">
    <subcellularLocation>
        <location evidence="1">Cell membrane</location>
        <topology evidence="1">Multi-pass membrane protein</topology>
    </subcellularLocation>
</comment>
<feature type="transmembrane region" description="Helical" evidence="6">
    <location>
        <begin position="104"/>
        <end position="122"/>
    </location>
</feature>
<evidence type="ECO:0000313" key="9">
    <source>
        <dbReference type="Proteomes" id="UP000620596"/>
    </source>
</evidence>
<dbReference type="InterPro" id="IPR020846">
    <property type="entry name" value="MFS_dom"/>
</dbReference>
<keyword evidence="3 6" id="KW-0812">Transmembrane</keyword>
<feature type="transmembrane region" description="Helical" evidence="6">
    <location>
        <begin position="134"/>
        <end position="152"/>
    </location>
</feature>
<feature type="domain" description="Major facilitator superfamily (MFS) profile" evidence="7">
    <location>
        <begin position="1"/>
        <end position="396"/>
    </location>
</feature>
<feature type="transmembrane region" description="Helical" evidence="6">
    <location>
        <begin position="215"/>
        <end position="240"/>
    </location>
</feature>
<dbReference type="GO" id="GO:0005886">
    <property type="term" value="C:plasma membrane"/>
    <property type="evidence" value="ECO:0007669"/>
    <property type="project" value="UniProtKB-SubCell"/>
</dbReference>
<dbReference type="GO" id="GO:0022857">
    <property type="term" value="F:transmembrane transporter activity"/>
    <property type="evidence" value="ECO:0007669"/>
    <property type="project" value="InterPro"/>
</dbReference>
<reference evidence="8" key="2">
    <citation type="submission" date="2020-09" db="EMBL/GenBank/DDBJ databases">
        <authorList>
            <person name="Sun Q."/>
            <person name="Zhou Y."/>
        </authorList>
    </citation>
    <scope>NUCLEOTIDE SEQUENCE</scope>
    <source>
        <strain evidence="8">CGMCC 1.15322</strain>
    </source>
</reference>
<keyword evidence="9" id="KW-1185">Reference proteome</keyword>
<organism evidence="8 9">
    <name type="scientific">Polaromonas eurypsychrophila</name>
    <dbReference type="NCBI Taxonomy" id="1614635"/>
    <lineage>
        <taxon>Bacteria</taxon>
        <taxon>Pseudomonadati</taxon>
        <taxon>Pseudomonadota</taxon>
        <taxon>Betaproteobacteria</taxon>
        <taxon>Burkholderiales</taxon>
        <taxon>Comamonadaceae</taxon>
        <taxon>Polaromonas</taxon>
    </lineage>
</organism>
<evidence type="ECO:0000256" key="1">
    <source>
        <dbReference type="ARBA" id="ARBA00004651"/>
    </source>
</evidence>
<feature type="transmembrane region" description="Helical" evidence="6">
    <location>
        <begin position="305"/>
        <end position="327"/>
    </location>
</feature>
<evidence type="ECO:0000256" key="4">
    <source>
        <dbReference type="ARBA" id="ARBA00022989"/>
    </source>
</evidence>
<dbReference type="InterPro" id="IPR050189">
    <property type="entry name" value="MFS_Efflux_Transporters"/>
</dbReference>
<keyword evidence="5 6" id="KW-0472">Membrane</keyword>
<dbReference type="Gene3D" id="1.20.1250.20">
    <property type="entry name" value="MFS general substrate transporter like domains"/>
    <property type="match status" value="1"/>
</dbReference>
<proteinExistence type="predicted"/>
<evidence type="ECO:0000256" key="2">
    <source>
        <dbReference type="ARBA" id="ARBA00022475"/>
    </source>
</evidence>
<dbReference type="InterPro" id="IPR011701">
    <property type="entry name" value="MFS"/>
</dbReference>
<feature type="transmembrane region" description="Helical" evidence="6">
    <location>
        <begin position="279"/>
        <end position="299"/>
    </location>
</feature>
<name>A0A916SBC5_9BURK</name>
<evidence type="ECO:0000256" key="6">
    <source>
        <dbReference type="SAM" id="Phobius"/>
    </source>
</evidence>
<dbReference type="Proteomes" id="UP000620596">
    <property type="component" value="Unassembled WGS sequence"/>
</dbReference>
<feature type="transmembrane region" description="Helical" evidence="6">
    <location>
        <begin position="42"/>
        <end position="64"/>
    </location>
</feature>
<feature type="transmembrane region" description="Helical" evidence="6">
    <location>
        <begin position="371"/>
        <end position="389"/>
    </location>
</feature>
<reference evidence="8" key="1">
    <citation type="journal article" date="2014" name="Int. J. Syst. Evol. Microbiol.">
        <title>Complete genome sequence of Corynebacterium casei LMG S-19264T (=DSM 44701T), isolated from a smear-ripened cheese.</title>
        <authorList>
            <consortium name="US DOE Joint Genome Institute (JGI-PGF)"/>
            <person name="Walter F."/>
            <person name="Albersmeier A."/>
            <person name="Kalinowski J."/>
            <person name="Ruckert C."/>
        </authorList>
    </citation>
    <scope>NUCLEOTIDE SEQUENCE</scope>
    <source>
        <strain evidence="8">CGMCC 1.15322</strain>
    </source>
</reference>
<keyword evidence="2" id="KW-1003">Cell membrane</keyword>
<feature type="transmembrane region" description="Helical" evidence="6">
    <location>
        <begin position="348"/>
        <end position="365"/>
    </location>
</feature>
<dbReference type="RefSeq" id="WP_188707448.1">
    <property type="nucleotide sequence ID" value="NZ_BMIG01000003.1"/>
</dbReference>
<evidence type="ECO:0000313" key="8">
    <source>
        <dbReference type="EMBL" id="GGA92704.1"/>
    </source>
</evidence>
<dbReference type="EMBL" id="BMIG01000003">
    <property type="protein sequence ID" value="GGA92704.1"/>
    <property type="molecule type" value="Genomic_DNA"/>
</dbReference>
<sequence length="398" mass="40967">MKLIHPAGCVIAAGVVAALHVAKLPPALPVLQQLMGVSLLQAGFLLSLVQLAGMALGLPAGLLIQRWGPRRSVLTGLLLLAGASTLGGAAPTATVLLLSRALEGLGFLCVVLPAPGLLRVLVPPGQLSRVLGGWGAYMPLGAALALLAGPAVMALADAAWGWRLWWWGLSALAVLLAGLVLVRVPADVPAGSQQAGAASPPWRALLKLTLRSRGAWSVALSFAMYSGQWMAVVGFLPSIYAQAGLAPATTAWLTALAAGVNIIGNLAAGRLLHRGVAPVALLATGFVAMALGTLVAFGVDGHPQVQYLAVLVFSMIGGLIPGTLFSLTVRLAPGLQTVPTTVGWVQQWSAVGQFCGPPLVAWVAAQAGHWQWTWVVTGACSVAGLFLAWQIRALLHRP</sequence>
<feature type="transmembrane region" description="Helical" evidence="6">
    <location>
        <begin position="252"/>
        <end position="272"/>
    </location>
</feature>
<dbReference type="CDD" id="cd06174">
    <property type="entry name" value="MFS"/>
    <property type="match status" value="1"/>
</dbReference>
<gene>
    <name evidence="8" type="ORF">GCM10011496_12130</name>
</gene>
<dbReference type="Pfam" id="PF07690">
    <property type="entry name" value="MFS_1"/>
    <property type="match status" value="1"/>
</dbReference>
<dbReference type="SUPFAM" id="SSF103473">
    <property type="entry name" value="MFS general substrate transporter"/>
    <property type="match status" value="1"/>
</dbReference>
<accession>A0A916SBC5</accession>
<evidence type="ECO:0000256" key="3">
    <source>
        <dbReference type="ARBA" id="ARBA00022692"/>
    </source>
</evidence>
<dbReference type="AlphaFoldDB" id="A0A916SBC5"/>
<dbReference type="PANTHER" id="PTHR43124:SF3">
    <property type="entry name" value="CHLORAMPHENICOL EFFLUX PUMP RV0191"/>
    <property type="match status" value="1"/>
</dbReference>
<evidence type="ECO:0000256" key="5">
    <source>
        <dbReference type="ARBA" id="ARBA00023136"/>
    </source>
</evidence>
<comment type="caution">
    <text evidence="8">The sequence shown here is derived from an EMBL/GenBank/DDBJ whole genome shotgun (WGS) entry which is preliminary data.</text>
</comment>